<keyword evidence="6" id="KW-0812">Transmembrane</keyword>
<dbReference type="Proteomes" id="UP001280121">
    <property type="component" value="Unassembled WGS sequence"/>
</dbReference>
<dbReference type="EMBL" id="JANJYI010000004">
    <property type="protein sequence ID" value="KAK2653042.1"/>
    <property type="molecule type" value="Genomic_DNA"/>
</dbReference>
<protein>
    <recommendedName>
        <fullName evidence="7">SWIM-type domain-containing protein</fullName>
    </recommendedName>
</protein>
<evidence type="ECO:0000256" key="6">
    <source>
        <dbReference type="SAM" id="Phobius"/>
    </source>
</evidence>
<evidence type="ECO:0000256" key="1">
    <source>
        <dbReference type="ARBA" id="ARBA00022723"/>
    </source>
</evidence>
<accession>A0AAD9X5E7</accession>
<name>A0AAD9X5E7_9ROSI</name>
<evidence type="ECO:0000256" key="3">
    <source>
        <dbReference type="ARBA" id="ARBA00022833"/>
    </source>
</evidence>
<dbReference type="PROSITE" id="PS50966">
    <property type="entry name" value="ZF_SWIM"/>
    <property type="match status" value="1"/>
</dbReference>
<organism evidence="8 9">
    <name type="scientific">Dipteronia dyeriana</name>
    <dbReference type="NCBI Taxonomy" id="168575"/>
    <lineage>
        <taxon>Eukaryota</taxon>
        <taxon>Viridiplantae</taxon>
        <taxon>Streptophyta</taxon>
        <taxon>Embryophyta</taxon>
        <taxon>Tracheophyta</taxon>
        <taxon>Spermatophyta</taxon>
        <taxon>Magnoliopsida</taxon>
        <taxon>eudicotyledons</taxon>
        <taxon>Gunneridae</taxon>
        <taxon>Pentapetalae</taxon>
        <taxon>rosids</taxon>
        <taxon>malvids</taxon>
        <taxon>Sapindales</taxon>
        <taxon>Sapindaceae</taxon>
        <taxon>Hippocastanoideae</taxon>
        <taxon>Acereae</taxon>
        <taxon>Dipteronia</taxon>
    </lineage>
</organism>
<keyword evidence="1" id="KW-0479">Metal-binding</keyword>
<feature type="region of interest" description="Disordered" evidence="5">
    <location>
        <begin position="225"/>
        <end position="245"/>
    </location>
</feature>
<dbReference type="Pfam" id="PF04434">
    <property type="entry name" value="SWIM"/>
    <property type="match status" value="1"/>
</dbReference>
<proteinExistence type="predicted"/>
<sequence>MIGYHLPREPVPRYLLSDISYPDPKYHSTSSVPKYQIPFWDPSGSVLFSVFGGGGGVCCSACCVLIAAMDCLAISAKFIGNQIDYGIVGPGIYSLATLCANMYMCNFSKLPDPIETFKKKLSDRQDDARFKRVLCASDKKFKVKEDVNFYIINLETQSYDCKLWKLSGLPCKHVMAVITTTRNNPSGFVHPYLKKDAYLRTYNRVIQLILDQEQWPHIEHNTILPPVKKRKPGGPKKNRKMAPEETRKFKISGGVKCRGYGEWVIM</sequence>
<evidence type="ECO:0000313" key="9">
    <source>
        <dbReference type="Proteomes" id="UP001280121"/>
    </source>
</evidence>
<dbReference type="InterPro" id="IPR007527">
    <property type="entry name" value="Znf_SWIM"/>
</dbReference>
<keyword evidence="6" id="KW-0472">Membrane</keyword>
<dbReference type="InterPro" id="IPR006564">
    <property type="entry name" value="Znf_PMZ"/>
</dbReference>
<evidence type="ECO:0000259" key="7">
    <source>
        <dbReference type="PROSITE" id="PS50966"/>
    </source>
</evidence>
<gene>
    <name evidence="8" type="ORF">Ddye_012898</name>
</gene>
<keyword evidence="3" id="KW-0862">Zinc</keyword>
<comment type="caution">
    <text evidence="8">The sequence shown here is derived from an EMBL/GenBank/DDBJ whole genome shotgun (WGS) entry which is preliminary data.</text>
</comment>
<feature type="compositionally biased region" description="Basic residues" evidence="5">
    <location>
        <begin position="227"/>
        <end position="240"/>
    </location>
</feature>
<feature type="domain" description="SWIM-type" evidence="7">
    <location>
        <begin position="150"/>
        <end position="182"/>
    </location>
</feature>
<dbReference type="SMART" id="SM00575">
    <property type="entry name" value="ZnF_PMZ"/>
    <property type="match status" value="1"/>
</dbReference>
<dbReference type="PANTHER" id="PTHR31973">
    <property type="entry name" value="POLYPROTEIN, PUTATIVE-RELATED"/>
    <property type="match status" value="1"/>
</dbReference>
<keyword evidence="6" id="KW-1133">Transmembrane helix</keyword>
<keyword evidence="9" id="KW-1185">Reference proteome</keyword>
<keyword evidence="2 4" id="KW-0863">Zinc-finger</keyword>
<dbReference type="AlphaFoldDB" id="A0AAD9X5E7"/>
<reference evidence="8" key="1">
    <citation type="journal article" date="2023" name="Plant J.">
        <title>Genome sequences and population genomics provide insights into the demographic history, inbreeding, and mutation load of two 'living fossil' tree species of Dipteronia.</title>
        <authorList>
            <person name="Feng Y."/>
            <person name="Comes H.P."/>
            <person name="Chen J."/>
            <person name="Zhu S."/>
            <person name="Lu R."/>
            <person name="Zhang X."/>
            <person name="Li P."/>
            <person name="Qiu J."/>
            <person name="Olsen K.M."/>
            <person name="Qiu Y."/>
        </authorList>
    </citation>
    <scope>NUCLEOTIDE SEQUENCE</scope>
    <source>
        <strain evidence="8">KIB01</strain>
    </source>
</reference>
<dbReference type="PANTHER" id="PTHR31973:SF187">
    <property type="entry name" value="MUTATOR TRANSPOSASE MUDRA PROTEIN"/>
    <property type="match status" value="1"/>
</dbReference>
<evidence type="ECO:0000256" key="5">
    <source>
        <dbReference type="SAM" id="MobiDB-lite"/>
    </source>
</evidence>
<evidence type="ECO:0000256" key="4">
    <source>
        <dbReference type="PROSITE-ProRule" id="PRU00325"/>
    </source>
</evidence>
<dbReference type="GO" id="GO:0008270">
    <property type="term" value="F:zinc ion binding"/>
    <property type="evidence" value="ECO:0007669"/>
    <property type="project" value="UniProtKB-KW"/>
</dbReference>
<evidence type="ECO:0000313" key="8">
    <source>
        <dbReference type="EMBL" id="KAK2653042.1"/>
    </source>
</evidence>
<feature type="transmembrane region" description="Helical" evidence="6">
    <location>
        <begin position="46"/>
        <end position="73"/>
    </location>
</feature>
<evidence type="ECO:0000256" key="2">
    <source>
        <dbReference type="ARBA" id="ARBA00022771"/>
    </source>
</evidence>